<keyword evidence="2 3" id="KW-0732">Signal</keyword>
<keyword evidence="4" id="KW-0449">Lipoprotein</keyword>
<comment type="caution">
    <text evidence="4">The sequence shown here is derived from an EMBL/GenBank/DDBJ whole genome shotgun (WGS) entry which is preliminary data.</text>
</comment>
<gene>
    <name evidence="4" type="ORF">NAF29_04060</name>
</gene>
<evidence type="ECO:0000256" key="1">
    <source>
        <dbReference type="ARBA" id="ARBA00017922"/>
    </source>
</evidence>
<dbReference type="RefSeq" id="WP_251260198.1">
    <property type="nucleotide sequence ID" value="NZ_JAMQGP010000001.1"/>
</dbReference>
<evidence type="ECO:0000256" key="2">
    <source>
        <dbReference type="ARBA" id="ARBA00022729"/>
    </source>
</evidence>
<reference evidence="4 5" key="1">
    <citation type="journal article" date="2013" name="Antonie Van Leeuwenhoek">
        <title>Echinimonas agarilytica gen. nov., sp. nov., a new gammaproteobacterium isolated from the sea urchin Strongylocentrotus intermedius.</title>
        <authorList>
            <person name="Nedashkovskaya O.I."/>
            <person name="Stenkova A.M."/>
            <person name="Zhukova N.V."/>
            <person name="Van Trappen S."/>
            <person name="Lee J.S."/>
            <person name="Kim S.B."/>
        </authorList>
    </citation>
    <scope>NUCLEOTIDE SEQUENCE [LARGE SCALE GENOMIC DNA]</scope>
    <source>
        <strain evidence="4 5">KMM 6351</strain>
    </source>
</reference>
<dbReference type="EMBL" id="JAMQGP010000001">
    <property type="protein sequence ID" value="MCM2678850.1"/>
    <property type="molecule type" value="Genomic_DNA"/>
</dbReference>
<dbReference type="Proteomes" id="UP001165393">
    <property type="component" value="Unassembled WGS sequence"/>
</dbReference>
<dbReference type="InterPro" id="IPR012640">
    <property type="entry name" value="Membr_lipoprot_lipid_attach_CS"/>
</dbReference>
<dbReference type="PROSITE" id="PS51257">
    <property type="entry name" value="PROKAR_LIPOPROTEIN"/>
    <property type="match status" value="1"/>
</dbReference>
<evidence type="ECO:0000313" key="5">
    <source>
        <dbReference type="Proteomes" id="UP001165393"/>
    </source>
</evidence>
<sequence length="86" mass="8921">MKKILISATLVVLLSACQEATDASSGVQIPEGFKMCPEVRPEICTMEYAPVDGVDANGNLAEYSNSCGACANPDVVAVGPLKSTTE</sequence>
<feature type="chain" id="PRO_5041202446" description="Type IV secretion system putative lipoprotein virB7" evidence="3">
    <location>
        <begin position="21"/>
        <end position="86"/>
    </location>
</feature>
<feature type="signal peptide" evidence="3">
    <location>
        <begin position="1"/>
        <end position="20"/>
    </location>
</feature>
<keyword evidence="5" id="KW-1185">Reference proteome</keyword>
<evidence type="ECO:0000313" key="4">
    <source>
        <dbReference type="EMBL" id="MCM2678850.1"/>
    </source>
</evidence>
<accession>A0AA42B6N5</accession>
<protein>
    <recommendedName>
        <fullName evidence="1">Type IV secretion system putative lipoprotein virB7</fullName>
    </recommendedName>
</protein>
<proteinExistence type="predicted"/>
<evidence type="ECO:0000256" key="3">
    <source>
        <dbReference type="SAM" id="SignalP"/>
    </source>
</evidence>
<name>A0AA42B6N5_9GAMM</name>
<dbReference type="Pfam" id="PF08139">
    <property type="entry name" value="LPAM_1"/>
    <property type="match status" value="1"/>
</dbReference>
<dbReference type="AlphaFoldDB" id="A0AA42B6N5"/>
<organism evidence="4 5">
    <name type="scientific">Echinimonas agarilytica</name>
    <dbReference type="NCBI Taxonomy" id="1215918"/>
    <lineage>
        <taxon>Bacteria</taxon>
        <taxon>Pseudomonadati</taxon>
        <taxon>Pseudomonadota</taxon>
        <taxon>Gammaproteobacteria</taxon>
        <taxon>Alteromonadales</taxon>
        <taxon>Echinimonadaceae</taxon>
        <taxon>Echinimonas</taxon>
    </lineage>
</organism>